<proteinExistence type="predicted"/>
<dbReference type="Proteomes" id="UP001336015">
    <property type="component" value="Unassembled WGS sequence"/>
</dbReference>
<organism evidence="1 2">
    <name type="scientific">Pseudomonas paracarnis</name>
    <dbReference type="NCBI Taxonomy" id="2750625"/>
    <lineage>
        <taxon>Bacteria</taxon>
        <taxon>Pseudomonadati</taxon>
        <taxon>Pseudomonadota</taxon>
        <taxon>Gammaproteobacteria</taxon>
        <taxon>Pseudomonadales</taxon>
        <taxon>Pseudomonadaceae</taxon>
        <taxon>Pseudomonas</taxon>
    </lineage>
</organism>
<gene>
    <name evidence="1" type="ORF">LLW09_00685</name>
</gene>
<dbReference type="RefSeq" id="WP_220382728.1">
    <property type="nucleotide sequence ID" value="NZ_JAJGWQ010000001.1"/>
</dbReference>
<dbReference type="EMBL" id="JAJGWQ010000001">
    <property type="protein sequence ID" value="MEB3781071.1"/>
    <property type="molecule type" value="Genomic_DNA"/>
</dbReference>
<protein>
    <submittedName>
        <fullName evidence="1">Uncharacterized protein</fullName>
    </submittedName>
</protein>
<comment type="caution">
    <text evidence="1">The sequence shown here is derived from an EMBL/GenBank/DDBJ whole genome shotgun (WGS) entry which is preliminary data.</text>
</comment>
<evidence type="ECO:0000313" key="1">
    <source>
        <dbReference type="EMBL" id="MEB3781071.1"/>
    </source>
</evidence>
<name>A0ABU6BLN8_9PSED</name>
<reference evidence="1 2" key="1">
    <citation type="journal article" date="2023" name="Int J Dairy Technol">
        <title>Genome based analysis of Pseudomonas paracarnis RQ057, a strain responsible for blue discoloration spoilage in processed cheese.</title>
        <authorList>
            <person name="Rodrigues Rd.S."/>
            <person name="Machado S.G."/>
            <person name="de Carvalho A.F."/>
            <person name="Nero L.A."/>
        </authorList>
    </citation>
    <scope>NUCLEOTIDE SEQUENCE [LARGE SCALE GENOMIC DNA]</scope>
    <source>
        <strain evidence="1 2">RQ057</strain>
    </source>
</reference>
<accession>A0ABU6BLN8</accession>
<keyword evidence="2" id="KW-1185">Reference proteome</keyword>
<sequence length="135" mass="15511">MKGIEEAFQDLANDILDDPAFRLSSQHFAVINEFYCLWNIRAQWKMNVRLADPSIISSFEVTRLLREYTQDEQEQLEAGGVNYIRPDFTLLSRQVAAPSIRLQLTDSVRLIRGKLRNCGPWILADQSVLSGVRKI</sequence>
<evidence type="ECO:0000313" key="2">
    <source>
        <dbReference type="Proteomes" id="UP001336015"/>
    </source>
</evidence>